<feature type="region of interest" description="Disordered" evidence="2">
    <location>
        <begin position="38"/>
        <end position="102"/>
    </location>
</feature>
<dbReference type="AlphaFoldDB" id="A0A0C2IJV4"/>
<organism evidence="3 4">
    <name type="scientific">Sporothrix brasiliensis 5110</name>
    <dbReference type="NCBI Taxonomy" id="1398154"/>
    <lineage>
        <taxon>Eukaryota</taxon>
        <taxon>Fungi</taxon>
        <taxon>Dikarya</taxon>
        <taxon>Ascomycota</taxon>
        <taxon>Pezizomycotina</taxon>
        <taxon>Sordariomycetes</taxon>
        <taxon>Sordariomycetidae</taxon>
        <taxon>Ophiostomatales</taxon>
        <taxon>Ophiostomataceae</taxon>
        <taxon>Sporothrix</taxon>
    </lineage>
</organism>
<dbReference type="OrthoDB" id="338854at2759"/>
<gene>
    <name evidence="3" type="ORF">SPBR_06688</name>
</gene>
<dbReference type="GO" id="GO:1904262">
    <property type="term" value="P:negative regulation of TORC1 signaling"/>
    <property type="evidence" value="ECO:0007669"/>
    <property type="project" value="TreeGrafter"/>
</dbReference>
<feature type="compositionally biased region" description="Basic and acidic residues" evidence="2">
    <location>
        <begin position="725"/>
        <end position="745"/>
    </location>
</feature>
<dbReference type="GO" id="GO:1990130">
    <property type="term" value="C:GATOR1 complex"/>
    <property type="evidence" value="ECO:0007669"/>
    <property type="project" value="TreeGrafter"/>
</dbReference>
<dbReference type="GO" id="GO:0010508">
    <property type="term" value="P:positive regulation of autophagy"/>
    <property type="evidence" value="ECO:0007669"/>
    <property type="project" value="TreeGrafter"/>
</dbReference>
<dbReference type="GeneID" id="63679865"/>
<dbReference type="VEuPathDB" id="FungiDB:SPBR_06688"/>
<comment type="similarity">
    <text evidence="1">Belongs to the NPR2 family.</text>
</comment>
<reference evidence="3 4" key="1">
    <citation type="journal article" date="2014" name="BMC Genomics">
        <title>Comparative genomics of the major fungal agents of human and animal Sporotrichosis: Sporothrix schenckii and Sporothrix brasiliensis.</title>
        <authorList>
            <person name="Teixeira M.M."/>
            <person name="de Almeida L.G."/>
            <person name="Kubitschek-Barreira P."/>
            <person name="Alves F.L."/>
            <person name="Kioshima E.S."/>
            <person name="Abadio A.K."/>
            <person name="Fernandes L."/>
            <person name="Derengowski L.S."/>
            <person name="Ferreira K.S."/>
            <person name="Souza R.C."/>
            <person name="Ruiz J.C."/>
            <person name="de Andrade N.C."/>
            <person name="Paes H.C."/>
            <person name="Nicola A.M."/>
            <person name="Albuquerque P."/>
            <person name="Gerber A.L."/>
            <person name="Martins V.P."/>
            <person name="Peconick L.D."/>
            <person name="Neto A.V."/>
            <person name="Chaucanez C.B."/>
            <person name="Silva P.A."/>
            <person name="Cunha O.L."/>
            <person name="de Oliveira F.F."/>
            <person name="dos Santos T.C."/>
            <person name="Barros A.L."/>
            <person name="Soares M.A."/>
            <person name="de Oliveira L.M."/>
            <person name="Marini M.M."/>
            <person name="Villalobos-Duno H."/>
            <person name="Cunha M.M."/>
            <person name="de Hoog S."/>
            <person name="da Silveira J.F."/>
            <person name="Henrissat B."/>
            <person name="Nino-Vega G.A."/>
            <person name="Cisalpino P.S."/>
            <person name="Mora-Montes H.M."/>
            <person name="Almeida S.R."/>
            <person name="Stajich J.E."/>
            <person name="Lopes-Bezerra L.M."/>
            <person name="Vasconcelos A.T."/>
            <person name="Felipe M.S."/>
        </authorList>
    </citation>
    <scope>NUCLEOTIDE SEQUENCE [LARGE SCALE GENOMIC DNA]</scope>
    <source>
        <strain evidence="3 4">5110</strain>
    </source>
</reference>
<accession>A0A0C2IJV4</accession>
<dbReference type="PANTHER" id="PTHR12991">
    <property type="entry name" value="NITROGEN PERMEASE REGULATOR 2/TUMOR SUPPRESSOR CANDIDATE 4"/>
    <property type="match status" value="1"/>
</dbReference>
<feature type="compositionally biased region" description="Polar residues" evidence="2">
    <location>
        <begin position="118"/>
        <end position="135"/>
    </location>
</feature>
<sequence>MTIRGIFYARFLPQEGTKIVAQSPPGCIVPVAVADESDDDFDDRHRETGAASATAAAATATAAAGDRKESGDSLFSPTSTRALVSDDRDKSETDSDDDEEDDATITAAAAAAAASALLGSSSGHTRNTQNTQPGTSGLPKRGRGKPLVDFEVMQEYVIPRPAFFNHYLAAQDPSGRYTVLGLPVAIRDAKYDRNEFIFNFGIVVDAGDDQGPYERVVRRLASTFAEMEKQNEFLSREELREQQRLRSMLGPRTVAGTGNRTGGISESWLSRGTRPGSGLPTNTYPASPAAGIGSHASGTGSDAGSGTPGFHSMAGALGNTKAISNIDEFLDRRRIAAQSPQTRPNQHGGAGSGSIWTASTSKVSGARAGTSTNNIAASATAASNTVMAMNEHNGHSPYHRRSIQSLLEIIKEDLNLYGECMIPVDDANTINMKLFPLHPNPPAVEGWHVPVPKMRLADTVDPSWDLTLQRVIAHMDGVSDVRRIAFEADISMELCRSALRHLLYYDTILLLDMFFFGSCYAPRPGIHDFVANVGGIVDECARYVCLDRQNHQNYYQHDEDVDDDDDNDDNDDDDDLTIGGHGGGSRINIHRQRPYSGLSSDLGHGLDHSRRRWHGFDSGDNSDSDDRHGNDHRPLRVSNYDLVRLMTSFCVGRTVTEWLKSHADAGFDVLRYVDVRRLVQFGVIKGCLYRVHKYVVSKQYLASLVTGRSAPDPIPRHGYRPNYSRGHDEQHPPPHHGTAKDPLQKYTDGHHHFDQIITEQNLTEVELIERLKRLPLPAGDLKILYR</sequence>
<feature type="compositionally biased region" description="Polar residues" evidence="2">
    <location>
        <begin position="256"/>
        <end position="270"/>
    </location>
</feature>
<feature type="region of interest" description="Disordered" evidence="2">
    <location>
        <begin position="555"/>
        <end position="591"/>
    </location>
</feature>
<dbReference type="HOGENOM" id="CLU_014995_3_2_1"/>
<dbReference type="GO" id="GO:0005774">
    <property type="term" value="C:vacuolar membrane"/>
    <property type="evidence" value="ECO:0007669"/>
    <property type="project" value="TreeGrafter"/>
</dbReference>
<feature type="compositionally biased region" description="Acidic residues" evidence="2">
    <location>
        <begin position="559"/>
        <end position="576"/>
    </location>
</feature>
<feature type="compositionally biased region" description="Basic and acidic residues" evidence="2">
    <location>
        <begin position="84"/>
        <end position="93"/>
    </location>
</feature>
<proteinExistence type="inferred from homology"/>
<dbReference type="EMBL" id="AWTV01000009">
    <property type="protein sequence ID" value="KIH89446.1"/>
    <property type="molecule type" value="Genomic_DNA"/>
</dbReference>
<protein>
    <submittedName>
        <fullName evidence="3">Nitrogen permease regulator</fullName>
    </submittedName>
</protein>
<feature type="compositionally biased region" description="Low complexity" evidence="2">
    <location>
        <begin position="50"/>
        <end position="64"/>
    </location>
</feature>
<evidence type="ECO:0000256" key="2">
    <source>
        <dbReference type="SAM" id="MobiDB-lite"/>
    </source>
</evidence>
<evidence type="ECO:0000313" key="4">
    <source>
        <dbReference type="Proteomes" id="UP000031575"/>
    </source>
</evidence>
<keyword evidence="4" id="KW-1185">Reference proteome</keyword>
<dbReference type="RefSeq" id="XP_040617456.1">
    <property type="nucleotide sequence ID" value="XM_040764944.1"/>
</dbReference>
<dbReference type="InterPro" id="IPR009348">
    <property type="entry name" value="NPR2-like"/>
</dbReference>
<evidence type="ECO:0000313" key="3">
    <source>
        <dbReference type="EMBL" id="KIH89446.1"/>
    </source>
</evidence>
<feature type="compositionally biased region" description="Polar residues" evidence="2">
    <location>
        <begin position="73"/>
        <end position="82"/>
    </location>
</feature>
<feature type="region of interest" description="Disordered" evidence="2">
    <location>
        <begin position="338"/>
        <end position="357"/>
    </location>
</feature>
<feature type="region of interest" description="Disordered" evidence="2">
    <location>
        <begin position="712"/>
        <end position="745"/>
    </location>
</feature>
<name>A0A0C2IJV4_9PEZI</name>
<comment type="caution">
    <text evidence="3">The sequence shown here is derived from an EMBL/GenBank/DDBJ whole genome shotgun (WGS) entry which is preliminary data.</text>
</comment>
<dbReference type="Proteomes" id="UP000031575">
    <property type="component" value="Unassembled WGS sequence"/>
</dbReference>
<evidence type="ECO:0000256" key="1">
    <source>
        <dbReference type="ARBA" id="ARBA00008433"/>
    </source>
</evidence>
<dbReference type="Pfam" id="PF06218">
    <property type="entry name" value="NPR2"/>
    <property type="match status" value="2"/>
</dbReference>
<feature type="region of interest" description="Disordered" evidence="2">
    <location>
        <begin position="252"/>
        <end position="277"/>
    </location>
</feature>
<dbReference type="GO" id="GO:0005096">
    <property type="term" value="F:GTPase activator activity"/>
    <property type="evidence" value="ECO:0007669"/>
    <property type="project" value="TreeGrafter"/>
</dbReference>
<feature type="region of interest" description="Disordered" evidence="2">
    <location>
        <begin position="116"/>
        <end position="143"/>
    </location>
</feature>
<dbReference type="PANTHER" id="PTHR12991:SF10">
    <property type="entry name" value="GATOR COMPLEX PROTEIN NPRL2"/>
    <property type="match status" value="1"/>
</dbReference>